<evidence type="ECO:0000313" key="2">
    <source>
        <dbReference type="EMBL" id="OCF57709.1"/>
    </source>
</evidence>
<evidence type="ECO:0000313" key="3">
    <source>
        <dbReference type="Proteomes" id="UP000092583"/>
    </source>
</evidence>
<evidence type="ECO:0000256" key="1">
    <source>
        <dbReference type="SAM" id="MobiDB-lite"/>
    </source>
</evidence>
<feature type="compositionally biased region" description="Low complexity" evidence="1">
    <location>
        <begin position="64"/>
        <end position="78"/>
    </location>
</feature>
<dbReference type="Proteomes" id="UP000092583">
    <property type="component" value="Unassembled WGS sequence"/>
</dbReference>
<feature type="compositionally biased region" description="Polar residues" evidence="1">
    <location>
        <begin position="428"/>
        <end position="443"/>
    </location>
</feature>
<sequence length="645" mass="70905">MTSTSTAPSSKGVYVPPHLRNRSNPSPSSTSPLSRKSNNPPATPPSSSRPYSSAPNRSSDHTSRSPWSHTSSPSSSHPGRNPYNNTASPNAKGYNANSGNYGNAFTSGQSQSSSLSSNGSGYSSSPSLYVYGDSFVGPFKLLREDSVRVQTFKGSSAKGLNNPNSIKQVSKELLPIINGLLAPPPYAYMPSQGRWVMLIFGNVDLQINYLWQLANKPISHLSFTSTANSLRSKSHSHQNDIVDSDEDEIDEGSTHNDSRSRRPSNVLATATETSAKGPALGPELFVESVVKAYTSWLEREIVNGPVGKRIKERLSEQNQESSSGQSGIRRRTPVSKVLIAATLPPLVEDELLPRIPEKYVERLEEDHSKAQRAMERRNNNSSEEKEREKENGSRTPWAKNQNHSTRLSLSPTPRTGKLPDEDLEVGVSTLSLSDNTSDGLNPNSPKSTSSSSSLTSSHVSTLFESQRTANSMDTMYSSVHSLSPLPLPTSQNKPDAEVNTKTPVLELLAHDPPLCTLPVRVGMTNRFNTLIKQFCDDHSDILSFVDISPAMTEGSEQPSIHGEVDRNVWACPVDPTNVHPLWEPTLPLWKDELKKVGLPVDSWRISEDAQETFKAYEIDKRRRTEKRGDQRDVDVGVARIKLRDE</sequence>
<feature type="region of interest" description="Disordered" evidence="1">
    <location>
        <begin position="365"/>
        <end position="459"/>
    </location>
</feature>
<feature type="compositionally biased region" description="Low complexity" evidence="1">
    <location>
        <begin position="22"/>
        <end position="57"/>
    </location>
</feature>
<feature type="region of interest" description="Disordered" evidence="1">
    <location>
        <begin position="229"/>
        <end position="265"/>
    </location>
</feature>
<dbReference type="AlphaFoldDB" id="A0A1B9IQ70"/>
<organism evidence="2 3">
    <name type="scientific">Kwoniella mangroviensis CBS 10435</name>
    <dbReference type="NCBI Taxonomy" id="1331196"/>
    <lineage>
        <taxon>Eukaryota</taxon>
        <taxon>Fungi</taxon>
        <taxon>Dikarya</taxon>
        <taxon>Basidiomycota</taxon>
        <taxon>Agaricomycotina</taxon>
        <taxon>Tremellomycetes</taxon>
        <taxon>Tremellales</taxon>
        <taxon>Cryptococcaceae</taxon>
        <taxon>Kwoniella</taxon>
    </lineage>
</organism>
<protein>
    <submittedName>
        <fullName evidence="2">Uncharacterized protein</fullName>
    </submittedName>
</protein>
<gene>
    <name evidence="2" type="ORF">L486_05173</name>
</gene>
<keyword evidence="3" id="KW-1185">Reference proteome</keyword>
<dbReference type="OrthoDB" id="3153298at2759"/>
<name>A0A1B9IQ70_9TREE</name>
<dbReference type="EMBL" id="KI669463">
    <property type="protein sequence ID" value="OCF57709.1"/>
    <property type="molecule type" value="Genomic_DNA"/>
</dbReference>
<feature type="compositionally biased region" description="Basic and acidic residues" evidence="1">
    <location>
        <begin position="365"/>
        <end position="392"/>
    </location>
</feature>
<proteinExistence type="predicted"/>
<feature type="compositionally biased region" description="Low complexity" evidence="1">
    <location>
        <begin position="444"/>
        <end position="459"/>
    </location>
</feature>
<accession>A0A1B9IQ70</accession>
<feature type="compositionally biased region" description="Polar residues" evidence="1">
    <location>
        <begin position="398"/>
        <end position="413"/>
    </location>
</feature>
<feature type="region of interest" description="Disordered" evidence="1">
    <location>
        <begin position="1"/>
        <end position="95"/>
    </location>
</feature>
<reference evidence="3" key="2">
    <citation type="submission" date="2013-12" db="EMBL/GenBank/DDBJ databases">
        <title>Evolution of pathogenesis and genome organization in the Tremellales.</title>
        <authorList>
            <person name="Cuomo C."/>
            <person name="Litvintseva A."/>
            <person name="Heitman J."/>
            <person name="Chen Y."/>
            <person name="Sun S."/>
            <person name="Springer D."/>
            <person name="Dromer F."/>
            <person name="Young S."/>
            <person name="Zeng Q."/>
            <person name="Chapman S."/>
            <person name="Gujja S."/>
            <person name="Saif S."/>
            <person name="Birren B."/>
        </authorList>
    </citation>
    <scope>NUCLEOTIDE SEQUENCE [LARGE SCALE GENOMIC DNA]</scope>
    <source>
        <strain evidence="3">CBS 10435</strain>
    </source>
</reference>
<dbReference type="STRING" id="1331196.A0A1B9IQ70"/>
<reference evidence="2 3" key="1">
    <citation type="submission" date="2013-07" db="EMBL/GenBank/DDBJ databases">
        <title>The Genome Sequence of Kwoniella mangroviensis CBS10435.</title>
        <authorList>
            <consortium name="The Broad Institute Genome Sequencing Platform"/>
            <person name="Cuomo C."/>
            <person name="Litvintseva A."/>
            <person name="Chen Y."/>
            <person name="Heitman J."/>
            <person name="Sun S."/>
            <person name="Springer D."/>
            <person name="Dromer F."/>
            <person name="Young S.K."/>
            <person name="Zeng Q."/>
            <person name="Gargeya S."/>
            <person name="Fitzgerald M."/>
            <person name="Abouelleil A."/>
            <person name="Alvarado L."/>
            <person name="Berlin A.M."/>
            <person name="Chapman S.B."/>
            <person name="Dewar J."/>
            <person name="Goldberg J."/>
            <person name="Griggs A."/>
            <person name="Gujja S."/>
            <person name="Hansen M."/>
            <person name="Howarth C."/>
            <person name="Imamovic A."/>
            <person name="Larimer J."/>
            <person name="McCowan C."/>
            <person name="Murphy C."/>
            <person name="Pearson M."/>
            <person name="Priest M."/>
            <person name="Roberts A."/>
            <person name="Saif S."/>
            <person name="Shea T."/>
            <person name="Sykes S."/>
            <person name="Wortman J."/>
            <person name="Nusbaum C."/>
            <person name="Birren B."/>
        </authorList>
    </citation>
    <scope>NUCLEOTIDE SEQUENCE [LARGE SCALE GENOMIC DNA]</scope>
    <source>
        <strain evidence="2 3">CBS 10435</strain>
    </source>
</reference>
<feature type="compositionally biased region" description="Acidic residues" evidence="1">
    <location>
        <begin position="242"/>
        <end position="251"/>
    </location>
</feature>